<organism evidence="3 4">
    <name type="scientific">Colletotrichum plurivorum</name>
    <dbReference type="NCBI Taxonomy" id="2175906"/>
    <lineage>
        <taxon>Eukaryota</taxon>
        <taxon>Fungi</taxon>
        <taxon>Dikarya</taxon>
        <taxon>Ascomycota</taxon>
        <taxon>Pezizomycotina</taxon>
        <taxon>Sordariomycetes</taxon>
        <taxon>Hypocreomycetidae</taxon>
        <taxon>Glomerellales</taxon>
        <taxon>Glomerellaceae</taxon>
        <taxon>Colletotrichum</taxon>
        <taxon>Colletotrichum orchidearum species complex</taxon>
    </lineage>
</organism>
<feature type="compositionally biased region" description="Low complexity" evidence="2">
    <location>
        <begin position="570"/>
        <end position="593"/>
    </location>
</feature>
<feature type="region of interest" description="Disordered" evidence="2">
    <location>
        <begin position="694"/>
        <end position="720"/>
    </location>
</feature>
<keyword evidence="1" id="KW-0175">Coiled coil</keyword>
<feature type="coiled-coil region" evidence="1">
    <location>
        <begin position="7"/>
        <end position="34"/>
    </location>
</feature>
<proteinExistence type="predicted"/>
<feature type="compositionally biased region" description="Low complexity" evidence="2">
    <location>
        <begin position="173"/>
        <end position="184"/>
    </location>
</feature>
<sequence>MGTPRNGDNLRAQINAFTAEIEQHRETLDEYLATIYSRLLEFEASLVDDPCDVRRLLPDVVVTTILQALPADKFHISRNRRNINGKLCKIAEASDTIQLLCENASDRRAGRRPGQLPVQNYKAVALVQGDVTEAIKTAQANRASSRHTPASDSAAQSASTARFAPDFGEEQGRGSVSRSESPSSPARPPLSPIVAPPKNTEPEPLVEQESEVQPEDSSDLFGDNFGANNWDSDGDDFDRQSPPPEGTNPPMSRLTASRGTKRSRTDFEPGELIRNIVERDIAVQRDWMDRSFRDLQTILGPSISYVGSDGVTMLTSEGSPPHFQLVGPILESTRLLVLVDVGNSSWAVMVVEISNQGAHRASLIDPRPSEQNLKAARRLFDTLVDHILKSTPPERRMLRSALTPPQESQEDNGIVIFATVLAMVSVLGVSIDDWQSLCPTEVHVPAFQPYAPPPPPAEQDGNDADAAPDDPIRALTDTRTHWEAWFKAQQATIVSSLEQQRAEITPVHEGALTAVDALAELIPRAEGRLKDLQNNFSPFRRCNFVNSGRVEGTGVAATTADASLSPAPAPNTTITSTTTPRTIRTPTPTTRNTGSRRSRCRWSRIPSRRARVGSTPAFTAATYSRPAQRYTSLLTVSTRPRTRTAASQRTPAWGNISLATPNQLYQHRRGGSNDDGDGRCAYEDVDMNVGTEQAFNATSPTKGPADDAPSRGTPSLHDATPPSWLARRAVVVAFLILGIVAGVAYPAPPQRVLLPIDTPIDGLL</sequence>
<name>A0A8H6JF13_9PEZI</name>
<feature type="region of interest" description="Disordered" evidence="2">
    <location>
        <begin position="446"/>
        <end position="469"/>
    </location>
</feature>
<protein>
    <submittedName>
        <fullName evidence="3">Uncharacterized protein</fullName>
    </submittedName>
</protein>
<evidence type="ECO:0000313" key="4">
    <source>
        <dbReference type="Proteomes" id="UP000654918"/>
    </source>
</evidence>
<gene>
    <name evidence="3" type="ORF">CPLU01_15111</name>
</gene>
<dbReference type="AlphaFoldDB" id="A0A8H6JF13"/>
<feature type="compositionally biased region" description="Low complexity" evidence="2">
    <location>
        <begin position="150"/>
        <end position="161"/>
    </location>
</feature>
<feature type="region of interest" description="Disordered" evidence="2">
    <location>
        <begin position="561"/>
        <end position="601"/>
    </location>
</feature>
<dbReference type="EMBL" id="WIGO01000463">
    <property type="protein sequence ID" value="KAF6811478.1"/>
    <property type="molecule type" value="Genomic_DNA"/>
</dbReference>
<dbReference type="Proteomes" id="UP000654918">
    <property type="component" value="Unassembled WGS sequence"/>
</dbReference>
<feature type="compositionally biased region" description="Acidic residues" evidence="2">
    <location>
        <begin position="204"/>
        <end position="218"/>
    </location>
</feature>
<evidence type="ECO:0000256" key="2">
    <source>
        <dbReference type="SAM" id="MobiDB-lite"/>
    </source>
</evidence>
<feature type="compositionally biased region" description="Polar residues" evidence="2">
    <location>
        <begin position="138"/>
        <end position="148"/>
    </location>
</feature>
<evidence type="ECO:0000256" key="1">
    <source>
        <dbReference type="SAM" id="Coils"/>
    </source>
</evidence>
<reference evidence="3" key="1">
    <citation type="journal article" date="2020" name="Phytopathology">
        <title>Genome Sequence Resources of Colletotrichum truncatum, C. plurivorum, C. musicola, and C. sojae: Four Species Pathogenic to Soybean (Glycine max).</title>
        <authorList>
            <person name="Rogerio F."/>
            <person name="Boufleur T.R."/>
            <person name="Ciampi-Guillardi M."/>
            <person name="Sukno S.A."/>
            <person name="Thon M.R."/>
            <person name="Massola Junior N.S."/>
            <person name="Baroncelli R."/>
        </authorList>
    </citation>
    <scope>NUCLEOTIDE SEQUENCE</scope>
    <source>
        <strain evidence="3">LFN00145</strain>
    </source>
</reference>
<accession>A0A8H6JF13</accession>
<feature type="compositionally biased region" description="Pro residues" evidence="2">
    <location>
        <begin position="185"/>
        <end position="195"/>
    </location>
</feature>
<evidence type="ECO:0000313" key="3">
    <source>
        <dbReference type="EMBL" id="KAF6811478.1"/>
    </source>
</evidence>
<keyword evidence="4" id="KW-1185">Reference proteome</keyword>
<feature type="region of interest" description="Disordered" evidence="2">
    <location>
        <begin position="138"/>
        <end position="265"/>
    </location>
</feature>
<comment type="caution">
    <text evidence="3">The sequence shown here is derived from an EMBL/GenBank/DDBJ whole genome shotgun (WGS) entry which is preliminary data.</text>
</comment>